<accession>A0A9W9A9S9</accession>
<comment type="caution">
    <text evidence="3">The sequence shown here is derived from an EMBL/GenBank/DDBJ whole genome shotgun (WGS) entry which is preliminary data.</text>
</comment>
<sequence length="348" mass="38590">MGRSSKSLKTALHSQQTRFKAKEKASRTAQIAEQKARKLAVGGSKVNKASGQGNGTTHKRKGKISVPSTQKTTIPFQPTDTILLIGEGNFSFARALARPSPSRTELAHLVHLPPNNITATAYDSEEDCYAKYPDAVDIVASLREWGVEVLFDVDATKLEWNSALKGRRWSRIVWNFPHAGKGINDQDRNILSNQTLVLGFLRSAANFLKQGSVPSITRRKKKRVSNEDVDDVDEDESIDDHSVEPQPGSSRGTILITLRNVSPYTLWFVHFARLDVPKLAKNPPPSTQGNASSNPQYIILRSFAFRREIWDGYGHRMTKGSRAHGTGTTGEGGEDRTWEICLRDTPDV</sequence>
<dbReference type="PANTHER" id="PTHR11538:SF26">
    <property type="entry name" value="FERREDOXIN-FOLD ANTICODON-BINDING DOMAIN-CONTAINING PROTEIN 1"/>
    <property type="match status" value="1"/>
</dbReference>
<evidence type="ECO:0000259" key="2">
    <source>
        <dbReference type="Pfam" id="PF10354"/>
    </source>
</evidence>
<dbReference type="GO" id="GO:0070475">
    <property type="term" value="P:rRNA base methylation"/>
    <property type="evidence" value="ECO:0007669"/>
    <property type="project" value="InterPro"/>
</dbReference>
<dbReference type="OrthoDB" id="273345at2759"/>
<feature type="region of interest" description="Disordered" evidence="1">
    <location>
        <begin position="1"/>
        <end position="71"/>
    </location>
</feature>
<dbReference type="AlphaFoldDB" id="A0A9W9A9S9"/>
<dbReference type="GO" id="GO:0070042">
    <property type="term" value="F:rRNA (uridine-N3-)-methyltransferase activity"/>
    <property type="evidence" value="ECO:0007669"/>
    <property type="project" value="InterPro"/>
</dbReference>
<name>A0A9W9A9S9_9AGAR</name>
<feature type="compositionally biased region" description="Acidic residues" evidence="1">
    <location>
        <begin position="227"/>
        <end position="238"/>
    </location>
</feature>
<feature type="domain" description="25S rRNA (uridine-N(3))-methyltransferase BMT5-like" evidence="2">
    <location>
        <begin position="83"/>
        <end position="316"/>
    </location>
</feature>
<organism evidence="3 4">
    <name type="scientific">Lentinula aciculospora</name>
    <dbReference type="NCBI Taxonomy" id="153920"/>
    <lineage>
        <taxon>Eukaryota</taxon>
        <taxon>Fungi</taxon>
        <taxon>Dikarya</taxon>
        <taxon>Basidiomycota</taxon>
        <taxon>Agaricomycotina</taxon>
        <taxon>Agaricomycetes</taxon>
        <taxon>Agaricomycetidae</taxon>
        <taxon>Agaricales</taxon>
        <taxon>Marasmiineae</taxon>
        <taxon>Omphalotaceae</taxon>
        <taxon>Lentinula</taxon>
    </lineage>
</organism>
<gene>
    <name evidence="3" type="ORF">J3R30DRAFT_3291132</name>
</gene>
<keyword evidence="4" id="KW-1185">Reference proteome</keyword>
<dbReference type="InterPro" id="IPR019446">
    <property type="entry name" value="BMT5-like"/>
</dbReference>
<dbReference type="GO" id="GO:0005737">
    <property type="term" value="C:cytoplasm"/>
    <property type="evidence" value="ECO:0007669"/>
    <property type="project" value="TreeGrafter"/>
</dbReference>
<dbReference type="PANTHER" id="PTHR11538">
    <property type="entry name" value="PHENYLALANYL-TRNA SYNTHETASE"/>
    <property type="match status" value="1"/>
</dbReference>
<evidence type="ECO:0000313" key="3">
    <source>
        <dbReference type="EMBL" id="KAJ4477158.1"/>
    </source>
</evidence>
<protein>
    <recommendedName>
        <fullName evidence="2">25S rRNA (uridine-N(3))-methyltransferase BMT5-like domain-containing protein</fullName>
    </recommendedName>
</protein>
<dbReference type="EMBL" id="JAOTPV010000010">
    <property type="protein sequence ID" value="KAJ4477158.1"/>
    <property type="molecule type" value="Genomic_DNA"/>
</dbReference>
<feature type="region of interest" description="Disordered" evidence="1">
    <location>
        <begin position="219"/>
        <end position="249"/>
    </location>
</feature>
<reference evidence="3" key="1">
    <citation type="submission" date="2022-08" db="EMBL/GenBank/DDBJ databases">
        <title>A Global Phylogenomic Analysis of the Shiitake Genus Lentinula.</title>
        <authorList>
            <consortium name="DOE Joint Genome Institute"/>
            <person name="Sierra-Patev S."/>
            <person name="Min B."/>
            <person name="Naranjo-Ortiz M."/>
            <person name="Looney B."/>
            <person name="Konkel Z."/>
            <person name="Slot J.C."/>
            <person name="Sakamoto Y."/>
            <person name="Steenwyk J.L."/>
            <person name="Rokas A."/>
            <person name="Carro J."/>
            <person name="Camarero S."/>
            <person name="Ferreira P."/>
            <person name="Molpeceres G."/>
            <person name="Ruiz-Duenas F.J."/>
            <person name="Serrano A."/>
            <person name="Henrissat B."/>
            <person name="Drula E."/>
            <person name="Hughes K.W."/>
            <person name="Mata J.L."/>
            <person name="Ishikawa N.K."/>
            <person name="Vargas-Isla R."/>
            <person name="Ushijima S."/>
            <person name="Smith C.A."/>
            <person name="Ahrendt S."/>
            <person name="Andreopoulos W."/>
            <person name="He G."/>
            <person name="Labutti K."/>
            <person name="Lipzen A."/>
            <person name="Ng V."/>
            <person name="Riley R."/>
            <person name="Sandor L."/>
            <person name="Barry K."/>
            <person name="Martinez A.T."/>
            <person name="Xiao Y."/>
            <person name="Gibbons J.G."/>
            <person name="Terashima K."/>
            <person name="Grigoriev I.V."/>
            <person name="Hibbett D.S."/>
        </authorList>
    </citation>
    <scope>NUCLEOTIDE SEQUENCE</scope>
    <source>
        <strain evidence="3">JLM2183</strain>
    </source>
</reference>
<dbReference type="Proteomes" id="UP001150266">
    <property type="component" value="Unassembled WGS sequence"/>
</dbReference>
<evidence type="ECO:0000256" key="1">
    <source>
        <dbReference type="SAM" id="MobiDB-lite"/>
    </source>
</evidence>
<evidence type="ECO:0000313" key="4">
    <source>
        <dbReference type="Proteomes" id="UP001150266"/>
    </source>
</evidence>
<feature type="compositionally biased region" description="Polar residues" evidence="1">
    <location>
        <begin position="1"/>
        <end position="18"/>
    </location>
</feature>
<proteinExistence type="predicted"/>
<dbReference type="Pfam" id="PF10354">
    <property type="entry name" value="BMT5-like"/>
    <property type="match status" value="1"/>
</dbReference>